<evidence type="ECO:0000313" key="14">
    <source>
        <dbReference type="Proteomes" id="UP000046393"/>
    </source>
</evidence>
<evidence type="ECO:0000259" key="13">
    <source>
        <dbReference type="PROSITE" id="PS51998"/>
    </source>
</evidence>
<dbReference type="InterPro" id="IPR000340">
    <property type="entry name" value="Dual-sp_phosphatase_cat-dom"/>
</dbReference>
<evidence type="ECO:0000259" key="11">
    <source>
        <dbReference type="PROSITE" id="PS50054"/>
    </source>
</evidence>
<keyword evidence="7" id="KW-0206">Cytoskeleton</keyword>
<dbReference type="InterPro" id="IPR014876">
    <property type="entry name" value="DEK_C"/>
</dbReference>
<dbReference type="STRING" id="451379.A0A158R5G5"/>
<evidence type="ECO:0000256" key="7">
    <source>
        <dbReference type="ARBA" id="ARBA00023212"/>
    </source>
</evidence>
<evidence type="ECO:0000256" key="5">
    <source>
        <dbReference type="ARBA" id="ARBA00022801"/>
    </source>
</evidence>
<organism evidence="14 15">
    <name type="scientific">Syphacia muris</name>
    <dbReference type="NCBI Taxonomy" id="451379"/>
    <lineage>
        <taxon>Eukaryota</taxon>
        <taxon>Metazoa</taxon>
        <taxon>Ecdysozoa</taxon>
        <taxon>Nematoda</taxon>
        <taxon>Chromadorea</taxon>
        <taxon>Rhabditida</taxon>
        <taxon>Spirurina</taxon>
        <taxon>Oxyuridomorpha</taxon>
        <taxon>Oxyuroidea</taxon>
        <taxon>Oxyuridae</taxon>
        <taxon>Syphacia</taxon>
    </lineage>
</organism>
<name>A0A158R5G5_9BILA</name>
<proteinExistence type="inferred from homology"/>
<keyword evidence="14" id="KW-1185">Reference proteome</keyword>
<keyword evidence="10" id="KW-0812">Transmembrane</keyword>
<keyword evidence="4" id="KW-0963">Cytoplasm</keyword>
<dbReference type="GO" id="GO:0003779">
    <property type="term" value="F:actin binding"/>
    <property type="evidence" value="ECO:0007669"/>
    <property type="project" value="InterPro"/>
</dbReference>
<dbReference type="InterPro" id="IPR000387">
    <property type="entry name" value="Tyr_Pase_dom"/>
</dbReference>
<dbReference type="Gene3D" id="3.90.190.10">
    <property type="entry name" value="Protein tyrosine phosphatase superfamily"/>
    <property type="match status" value="1"/>
</dbReference>
<dbReference type="GO" id="GO:0030837">
    <property type="term" value="P:negative regulation of actin filament polymerization"/>
    <property type="evidence" value="ECO:0007669"/>
    <property type="project" value="InterPro"/>
</dbReference>
<feature type="domain" description="Tyrosine-protein phosphatase" evidence="11">
    <location>
        <begin position="336"/>
        <end position="480"/>
    </location>
</feature>
<evidence type="ECO:0000256" key="9">
    <source>
        <dbReference type="SAM" id="MobiDB-lite"/>
    </source>
</evidence>
<dbReference type="PROSITE" id="PS50056">
    <property type="entry name" value="TYR_PHOSPHATASE_2"/>
    <property type="match status" value="1"/>
</dbReference>
<dbReference type="PANTHER" id="PTHR45864:SF2">
    <property type="entry name" value="PROTEIN PHOSPHATASE SLINGSHOT"/>
    <property type="match status" value="1"/>
</dbReference>
<dbReference type="AlphaFoldDB" id="A0A158R5G5"/>
<feature type="domain" description="Tyrosine specific protein phosphatases" evidence="12">
    <location>
        <begin position="400"/>
        <end position="458"/>
    </location>
</feature>
<dbReference type="WBParaSite" id="SMUV_0000671201-mRNA-1">
    <property type="protein sequence ID" value="SMUV_0000671201-mRNA-1"/>
    <property type="gene ID" value="SMUV_0000671201"/>
</dbReference>
<feature type="transmembrane region" description="Helical" evidence="10">
    <location>
        <begin position="520"/>
        <end position="538"/>
    </location>
</feature>
<dbReference type="SUPFAM" id="SSF52799">
    <property type="entry name" value="(Phosphotyrosine protein) phosphatases II"/>
    <property type="match status" value="1"/>
</dbReference>
<keyword evidence="10" id="KW-1133">Transmembrane helix</keyword>
<evidence type="ECO:0000256" key="6">
    <source>
        <dbReference type="ARBA" id="ARBA00022912"/>
    </source>
</evidence>
<dbReference type="EC" id="3.1.3.16" evidence="3"/>
<dbReference type="PROSITE" id="PS50054">
    <property type="entry name" value="TYR_PHOSPHATASE_DUAL"/>
    <property type="match status" value="1"/>
</dbReference>
<feature type="region of interest" description="Disordered" evidence="9">
    <location>
        <begin position="1"/>
        <end position="27"/>
    </location>
</feature>
<evidence type="ECO:0000259" key="12">
    <source>
        <dbReference type="PROSITE" id="PS50056"/>
    </source>
</evidence>
<dbReference type="GO" id="GO:0004722">
    <property type="term" value="F:protein serine/threonine phosphatase activity"/>
    <property type="evidence" value="ECO:0007669"/>
    <property type="project" value="UniProtKB-EC"/>
</dbReference>
<accession>A0A158R5G5</accession>
<evidence type="ECO:0000256" key="3">
    <source>
        <dbReference type="ARBA" id="ARBA00013081"/>
    </source>
</evidence>
<dbReference type="SMART" id="SM00195">
    <property type="entry name" value="DSPc"/>
    <property type="match status" value="1"/>
</dbReference>
<reference evidence="15" key="1">
    <citation type="submission" date="2016-04" db="UniProtKB">
        <authorList>
            <consortium name="WormBaseParasite"/>
        </authorList>
    </citation>
    <scope>IDENTIFICATION</scope>
</reference>
<dbReference type="InterPro" id="IPR029021">
    <property type="entry name" value="Prot-tyrosine_phosphatase-like"/>
</dbReference>
<dbReference type="PANTHER" id="PTHR45864">
    <property type="entry name" value="SLINGSHOT PROTEIN PHOSPHATASE HOMOLOG"/>
    <property type="match status" value="1"/>
</dbReference>
<dbReference type="Pfam" id="PF00782">
    <property type="entry name" value="DSPc"/>
    <property type="match status" value="1"/>
</dbReference>
<dbReference type="InterPro" id="IPR016130">
    <property type="entry name" value="Tyr_Pase_AS"/>
</dbReference>
<dbReference type="InterPro" id="IPR020422">
    <property type="entry name" value="TYR_PHOSPHATASE_DUAL_dom"/>
</dbReference>
<dbReference type="GO" id="GO:0005856">
    <property type="term" value="C:cytoskeleton"/>
    <property type="evidence" value="ECO:0007669"/>
    <property type="project" value="UniProtKB-SubCell"/>
</dbReference>
<sequence length="633" mass="71910">MSLVTVQRSPTPTGRTSHDQTNSFDSACEESTSQASIGSECYFYVKGTAVILLHHDRVNIPHSSTDGEIEMHLQAMLRVLLPQDTLTMAVRLQWNSEAENDSCSAHYLVIVKSCSTPNEPRGCKHFESILLGLDCFPGERASLDYFKFGVLRIGVVIPIRTTTGVRLDGDGGIAVDCDSAVYLFRPVSVQAMWTVFQCLHKELRDAHKLHGTSVQSLRDGNHLFEYYLKHITTEDSLIAGWFVFLFLERSSLECTGDLGATAADAERFALERDDAEHREEIRIYDCLKEVMQTVDLDEVTSKDIRLKVQEIMNLNLDPYKAFISRQMLVIMGQLDKASQIFDYLYLGTEWNACDWEWLQKNRYGMIEYIVNVTNEVENFFPARLKYLKIRVSDEAGTELMKYWKQTYQFIKEAKEKGSAVLVHCKKGISRSSSTVIAFAMKEYGWGLEKAMEHVKKKRDCITPNKGFVEQLKIFEGILDAFKKRRKFDMPTSSNDILIRSNRQKEILHKKLVLGMNKDEVHLFFALIAAVSLLSYLMLIGKLQSENEMCKSPYCCERIDDEHGNLVKSLVGSFEAIGKAVKPFRTAKNLDIIPRPRLRLEKAADWKSRALVVSLPSACSNSAIHQAQVVTISQ</sequence>
<dbReference type="Pfam" id="PF08766">
    <property type="entry name" value="DEK_C"/>
    <property type="match status" value="1"/>
</dbReference>
<evidence type="ECO:0000256" key="10">
    <source>
        <dbReference type="SAM" id="Phobius"/>
    </source>
</evidence>
<dbReference type="FunFam" id="3.90.190.10:FF:000004">
    <property type="entry name" value="Protein phosphatase Slingshot homolog 2"/>
    <property type="match status" value="1"/>
</dbReference>
<comment type="similarity">
    <text evidence="2">Belongs to the protein-tyrosine phosphatase family.</text>
</comment>
<feature type="domain" description="DEK-C" evidence="13">
    <location>
        <begin position="277"/>
        <end position="332"/>
    </location>
</feature>
<evidence type="ECO:0000256" key="8">
    <source>
        <dbReference type="ARBA" id="ARBA00048336"/>
    </source>
</evidence>
<evidence type="ECO:0000256" key="1">
    <source>
        <dbReference type="ARBA" id="ARBA00004245"/>
    </source>
</evidence>
<evidence type="ECO:0000256" key="2">
    <source>
        <dbReference type="ARBA" id="ARBA00009580"/>
    </source>
</evidence>
<evidence type="ECO:0000256" key="4">
    <source>
        <dbReference type="ARBA" id="ARBA00022490"/>
    </source>
</evidence>
<dbReference type="PROSITE" id="PS51998">
    <property type="entry name" value="DEK_C"/>
    <property type="match status" value="1"/>
</dbReference>
<dbReference type="PROSITE" id="PS00383">
    <property type="entry name" value="TYR_PHOSPHATASE_1"/>
    <property type="match status" value="1"/>
</dbReference>
<comment type="subcellular location">
    <subcellularLocation>
        <location evidence="1">Cytoplasm</location>
        <location evidence="1">Cytoskeleton</location>
    </subcellularLocation>
</comment>
<evidence type="ECO:0000313" key="15">
    <source>
        <dbReference type="WBParaSite" id="SMUV_0000671201-mRNA-1"/>
    </source>
</evidence>
<dbReference type="InterPro" id="IPR043588">
    <property type="entry name" value="SSH-N"/>
</dbReference>
<keyword evidence="6" id="KW-0904">Protein phosphatase</keyword>
<keyword evidence="5" id="KW-0378">Hydrolase</keyword>
<dbReference type="Pfam" id="PF23040">
    <property type="entry name" value="PH_SSH1-like_1st"/>
    <property type="match status" value="1"/>
</dbReference>
<comment type="catalytic activity">
    <reaction evidence="8">
        <text>O-phospho-L-threonyl-[protein] + H2O = L-threonyl-[protein] + phosphate</text>
        <dbReference type="Rhea" id="RHEA:47004"/>
        <dbReference type="Rhea" id="RHEA-COMP:11060"/>
        <dbReference type="Rhea" id="RHEA-COMP:11605"/>
        <dbReference type="ChEBI" id="CHEBI:15377"/>
        <dbReference type="ChEBI" id="CHEBI:30013"/>
        <dbReference type="ChEBI" id="CHEBI:43474"/>
        <dbReference type="ChEBI" id="CHEBI:61977"/>
        <dbReference type="EC" id="3.1.3.16"/>
    </reaction>
</comment>
<dbReference type="Proteomes" id="UP000046393">
    <property type="component" value="Unplaced"/>
</dbReference>
<dbReference type="InterPro" id="IPR043587">
    <property type="entry name" value="Phosphatase_SSH-like"/>
</dbReference>
<keyword evidence="10" id="KW-0472">Membrane</keyword>
<protein>
    <recommendedName>
        <fullName evidence="3">protein-serine/threonine phosphatase</fullName>
        <ecNumber evidence="3">3.1.3.16</ecNumber>
    </recommendedName>
</protein>